<sequence length="684" mass="77681">MTILNQAISAYRNNDFSKALQLFYQAGERYGSNLVATNIRLCQQALTEAGQPSACAPLISAKLDPATRIMLANAMEFEITETERNRLLTEYRSATLKKSEEVDAKPVNPIPADWPKDLKLPTLPEGPNDYRWNAQRKKRLGISQTIRPGISILIPTYNRANILSITLACLVNQKTRYPFEVIVVDDGSREAISDVVKLFEDKLDIKYFRHPDNGFRVSAVRNAGLKLAKYDLIGFLDCDMAPCPEWVQSFVELLLEDEDLALIGPRKYVDTTNMPPSDFLKNTTLLGSLPEVVTNNMVAGKIEQGISVDWRLDHFSKSENLRLCDSPFRYFAAGNIAFSKKWIEKIGGFDESFSNWGGEDLEFGYRLFRAGCFFRSVPIAMAYHQEPPGKENETDRAEGKKITQIQMWSCIPYFYRKPKKLEESTINKAPLVSIYIPAYNCRDSIIKCVNSALNQTIVDLEVCICNDGSTDDTLAVIQQSFGNHPRVKIVDKKNGGIGSASNAAVQASRGYYIGQLDSDDYLEPDAVELCLKEFLADKNLACVYTTYRNIDPNGKLLNNGYNFPTYSREKLMTAMIAHHFRMFSMRAWSLTEGFNEEITNAVDYDMYLKLSEVGEFKHINKIAYNRVLHGENTSIKKLDVQKRNHFHVVKKSFSRLKIMSHNYIALNPDDAQCRKYILKRKTQL</sequence>
<evidence type="ECO:0000259" key="3">
    <source>
        <dbReference type="Pfam" id="PF02709"/>
    </source>
</evidence>
<dbReference type="RefSeq" id="WP_082107197.1">
    <property type="nucleotide sequence ID" value="NZ_CP029554.1"/>
</dbReference>
<dbReference type="KEGG" id="chrb:DK843_12090"/>
<gene>
    <name evidence="4" type="ORF">DK843_12090</name>
</gene>
<proteinExistence type="predicted"/>
<dbReference type="InterPro" id="IPR050834">
    <property type="entry name" value="Glycosyltransf_2"/>
</dbReference>
<dbReference type="EMBL" id="CP029554">
    <property type="protein sequence ID" value="AXE34974.1"/>
    <property type="molecule type" value="Genomic_DNA"/>
</dbReference>
<dbReference type="PANTHER" id="PTHR43685">
    <property type="entry name" value="GLYCOSYLTRANSFERASE"/>
    <property type="match status" value="1"/>
</dbReference>
<dbReference type="InterPro" id="IPR001173">
    <property type="entry name" value="Glyco_trans_2-like"/>
</dbReference>
<dbReference type="Proteomes" id="UP000252038">
    <property type="component" value="Chromosome"/>
</dbReference>
<dbReference type="Gene3D" id="3.90.550.10">
    <property type="entry name" value="Spore Coat Polysaccharide Biosynthesis Protein SpsA, Chain A"/>
    <property type="match status" value="2"/>
</dbReference>
<feature type="domain" description="Glycosyltransferase 2-like" evidence="2">
    <location>
        <begin position="151"/>
        <end position="270"/>
    </location>
</feature>
<dbReference type="InterPro" id="IPR029044">
    <property type="entry name" value="Nucleotide-diphossugar_trans"/>
</dbReference>
<organism evidence="4 5">
    <name type="scientific">Chromobacterium phragmitis</name>
    <dbReference type="NCBI Taxonomy" id="2202141"/>
    <lineage>
        <taxon>Bacteria</taxon>
        <taxon>Pseudomonadati</taxon>
        <taxon>Pseudomonadota</taxon>
        <taxon>Betaproteobacteria</taxon>
        <taxon>Neisseriales</taxon>
        <taxon>Chromobacteriaceae</taxon>
        <taxon>Chromobacterium</taxon>
    </lineage>
</organism>
<dbReference type="InterPro" id="IPR027791">
    <property type="entry name" value="Galactosyl_T_C"/>
</dbReference>
<evidence type="ECO:0000256" key="1">
    <source>
        <dbReference type="ARBA" id="ARBA00022679"/>
    </source>
</evidence>
<feature type="domain" description="Glycosyltransferase 2-like" evidence="2">
    <location>
        <begin position="433"/>
        <end position="586"/>
    </location>
</feature>
<dbReference type="Pfam" id="PF00535">
    <property type="entry name" value="Glycos_transf_2"/>
    <property type="match status" value="2"/>
</dbReference>
<dbReference type="AlphaFoldDB" id="A0A344UI76"/>
<dbReference type="GO" id="GO:0016740">
    <property type="term" value="F:transferase activity"/>
    <property type="evidence" value="ECO:0007669"/>
    <property type="project" value="UniProtKB-KW"/>
</dbReference>
<evidence type="ECO:0000313" key="5">
    <source>
        <dbReference type="Proteomes" id="UP000252038"/>
    </source>
</evidence>
<dbReference type="Pfam" id="PF02709">
    <property type="entry name" value="Glyco_transf_7C"/>
    <property type="match status" value="1"/>
</dbReference>
<evidence type="ECO:0000259" key="2">
    <source>
        <dbReference type="Pfam" id="PF00535"/>
    </source>
</evidence>
<dbReference type="PANTHER" id="PTHR43685:SF3">
    <property type="entry name" value="SLR2126 PROTEIN"/>
    <property type="match status" value="1"/>
</dbReference>
<protein>
    <submittedName>
        <fullName evidence="4">Acetylgalactosaminyl-proteoglycan 3-beta-glucuronosyltransferase</fullName>
    </submittedName>
</protein>
<evidence type="ECO:0000313" key="4">
    <source>
        <dbReference type="EMBL" id="AXE34974.1"/>
    </source>
</evidence>
<dbReference type="SUPFAM" id="SSF53448">
    <property type="entry name" value="Nucleotide-diphospho-sugar transferases"/>
    <property type="match status" value="2"/>
</dbReference>
<reference evidence="4 5" key="1">
    <citation type="submission" date="2018-05" db="EMBL/GenBank/DDBJ databases">
        <title>Genome sequencing, assembly and analysis of the novel insecticidal bacterium, Chromobacterium phragmitis.</title>
        <authorList>
            <person name="Sparks M.E."/>
            <person name="Blackburn M.B."/>
            <person name="Gundersen-Rindal D.E."/>
        </authorList>
    </citation>
    <scope>NUCLEOTIDE SEQUENCE [LARGE SCALE GENOMIC DNA]</scope>
    <source>
        <strain evidence="4">IIBBL 274-1</strain>
    </source>
</reference>
<name>A0A344UI76_9NEIS</name>
<accession>A0A344UI76</accession>
<feature type="domain" description="Galactosyltransferase C-terminal" evidence="3">
    <location>
        <begin position="317"/>
        <end position="379"/>
    </location>
</feature>
<keyword evidence="1 4" id="KW-0808">Transferase</keyword>